<dbReference type="InterPro" id="IPR035461">
    <property type="entry name" value="GmhA/DiaA"/>
</dbReference>
<name>A0A239CEW9_9BACT</name>
<dbReference type="CDD" id="cd05006">
    <property type="entry name" value="SIS_GmhA"/>
    <property type="match status" value="1"/>
</dbReference>
<dbReference type="Gene3D" id="3.40.50.10490">
    <property type="entry name" value="Glucose-6-phosphate isomerase like protein, domain 1"/>
    <property type="match status" value="1"/>
</dbReference>
<dbReference type="PROSITE" id="PS51464">
    <property type="entry name" value="SIS"/>
    <property type="match status" value="1"/>
</dbReference>
<protein>
    <submittedName>
        <fullName evidence="2">D-sedoheptulose 7-phosphate isomerase</fullName>
    </submittedName>
</protein>
<keyword evidence="2" id="KW-0413">Isomerase</keyword>
<dbReference type="GO" id="GO:0097367">
    <property type="term" value="F:carbohydrate derivative binding"/>
    <property type="evidence" value="ECO:0007669"/>
    <property type="project" value="InterPro"/>
</dbReference>
<sequence>MHTVSWEQYVCDLSAVMRALSLRDANGQELGSAGLDAWVERTVDLAHGGGCVFFAGNGASASMASHFSADIAKNVRIRSMVFTDAALITCVGNDLSYEDVFSEPLSWQMRQGDMVVLVSSSGNSPNVVKAAKRARELRGTVVTLSAMSPENTLRSLGDLNIYVPAQSYSHAETSHAAILHHWIDAVQRARSLG</sequence>
<dbReference type="GO" id="GO:1901135">
    <property type="term" value="P:carbohydrate derivative metabolic process"/>
    <property type="evidence" value="ECO:0007669"/>
    <property type="project" value="InterPro"/>
</dbReference>
<evidence type="ECO:0000259" key="1">
    <source>
        <dbReference type="PROSITE" id="PS51464"/>
    </source>
</evidence>
<reference evidence="2 3" key="1">
    <citation type="submission" date="2017-06" db="EMBL/GenBank/DDBJ databases">
        <authorList>
            <person name="Kim H.J."/>
            <person name="Triplett B.A."/>
        </authorList>
    </citation>
    <scope>NUCLEOTIDE SEQUENCE [LARGE SCALE GENOMIC DNA]</scope>
    <source>
        <strain evidence="2 3">DSM 13116</strain>
    </source>
</reference>
<dbReference type="Pfam" id="PF13580">
    <property type="entry name" value="SIS_2"/>
    <property type="match status" value="1"/>
</dbReference>
<gene>
    <name evidence="2" type="ORF">SAMN04488503_3091</name>
</gene>
<feature type="domain" description="SIS" evidence="1">
    <location>
        <begin position="42"/>
        <end position="193"/>
    </location>
</feature>
<dbReference type="PANTHER" id="PTHR30390">
    <property type="entry name" value="SEDOHEPTULOSE 7-PHOSPHATE ISOMERASE / DNAA INITIATOR-ASSOCIATING FACTOR FOR REPLICATION INITIATION"/>
    <property type="match status" value="1"/>
</dbReference>
<dbReference type="SUPFAM" id="SSF53697">
    <property type="entry name" value="SIS domain"/>
    <property type="match status" value="1"/>
</dbReference>
<evidence type="ECO:0000313" key="3">
    <source>
        <dbReference type="Proteomes" id="UP000198324"/>
    </source>
</evidence>
<organism evidence="2 3">
    <name type="scientific">Humidesulfovibrio mexicanus</name>
    <dbReference type="NCBI Taxonomy" id="147047"/>
    <lineage>
        <taxon>Bacteria</taxon>
        <taxon>Pseudomonadati</taxon>
        <taxon>Thermodesulfobacteriota</taxon>
        <taxon>Desulfovibrionia</taxon>
        <taxon>Desulfovibrionales</taxon>
        <taxon>Desulfovibrionaceae</taxon>
        <taxon>Humidesulfovibrio</taxon>
    </lineage>
</organism>
<dbReference type="GO" id="GO:0016853">
    <property type="term" value="F:isomerase activity"/>
    <property type="evidence" value="ECO:0007669"/>
    <property type="project" value="UniProtKB-KW"/>
</dbReference>
<dbReference type="InterPro" id="IPR050099">
    <property type="entry name" value="SIS_GmhA/DiaA_subfam"/>
</dbReference>
<dbReference type="PANTHER" id="PTHR30390:SF7">
    <property type="entry name" value="PHOSPHOHEPTOSE ISOMERASE"/>
    <property type="match status" value="1"/>
</dbReference>
<dbReference type="InterPro" id="IPR001347">
    <property type="entry name" value="SIS_dom"/>
</dbReference>
<accession>A0A239CEW9</accession>
<dbReference type="InterPro" id="IPR046348">
    <property type="entry name" value="SIS_dom_sf"/>
</dbReference>
<dbReference type="EMBL" id="FZOC01000008">
    <property type="protein sequence ID" value="SNS18775.1"/>
    <property type="molecule type" value="Genomic_DNA"/>
</dbReference>
<proteinExistence type="predicted"/>
<evidence type="ECO:0000313" key="2">
    <source>
        <dbReference type="EMBL" id="SNS18775.1"/>
    </source>
</evidence>
<keyword evidence="3" id="KW-1185">Reference proteome</keyword>
<dbReference type="Proteomes" id="UP000198324">
    <property type="component" value="Unassembled WGS sequence"/>
</dbReference>
<dbReference type="AlphaFoldDB" id="A0A239CEW9"/>